<accession>A0A0F9KC15</accession>
<gene>
    <name evidence="1" type="ORF">LCGC14_1721320</name>
</gene>
<name>A0A0F9KC15_9ZZZZ</name>
<reference evidence="1" key="1">
    <citation type="journal article" date="2015" name="Nature">
        <title>Complex archaea that bridge the gap between prokaryotes and eukaryotes.</title>
        <authorList>
            <person name="Spang A."/>
            <person name="Saw J.H."/>
            <person name="Jorgensen S.L."/>
            <person name="Zaremba-Niedzwiedzka K."/>
            <person name="Martijn J."/>
            <person name="Lind A.E."/>
            <person name="van Eijk R."/>
            <person name="Schleper C."/>
            <person name="Guy L."/>
            <person name="Ettema T.J."/>
        </authorList>
    </citation>
    <scope>NUCLEOTIDE SEQUENCE</scope>
</reference>
<proteinExistence type="predicted"/>
<dbReference type="AlphaFoldDB" id="A0A0F9KC15"/>
<protein>
    <submittedName>
        <fullName evidence="1">Uncharacterized protein</fullName>
    </submittedName>
</protein>
<organism evidence="1">
    <name type="scientific">marine sediment metagenome</name>
    <dbReference type="NCBI Taxonomy" id="412755"/>
    <lineage>
        <taxon>unclassified sequences</taxon>
        <taxon>metagenomes</taxon>
        <taxon>ecological metagenomes</taxon>
    </lineage>
</organism>
<comment type="caution">
    <text evidence="1">The sequence shown here is derived from an EMBL/GenBank/DDBJ whole genome shotgun (WGS) entry which is preliminary data.</text>
</comment>
<sequence>MSRQKKLAEAIRMAGGRSTKDGDYLGWERANKVSKFLLDHIPSYYVDHIIHKRDLEELNTAQRMLGGNIVNRLPYHLAFAKETKEGFMSFSLYYNPAMNNHRWSLHTLLNKHIYFFNSLPEVSNFFSTEDGKTKLQEAQCRLGGEIKTFTRCGLHFSRRVQYGNVKFSLYYNTGEKYPWKLYIKGPNQTQATPFFSLEGVIAAVKVFSLTEPVPCRTPLPKGCPFLSDCKMDDIPHCPH</sequence>
<evidence type="ECO:0000313" key="1">
    <source>
        <dbReference type="EMBL" id="KKM11133.1"/>
    </source>
</evidence>
<dbReference type="EMBL" id="LAZR01015494">
    <property type="protein sequence ID" value="KKM11133.1"/>
    <property type="molecule type" value="Genomic_DNA"/>
</dbReference>